<evidence type="ECO:0000256" key="1">
    <source>
        <dbReference type="SAM" id="SignalP"/>
    </source>
</evidence>
<name>A0ABM1M9I8_NICVS</name>
<dbReference type="RefSeq" id="XP_017771238.1">
    <property type="nucleotide sequence ID" value="XM_017915749.1"/>
</dbReference>
<reference evidence="4" key="1">
    <citation type="submission" date="2025-08" db="UniProtKB">
        <authorList>
            <consortium name="RefSeq"/>
        </authorList>
    </citation>
    <scope>IDENTIFICATION</scope>
    <source>
        <tissue evidence="4">Whole Larva</tissue>
    </source>
</reference>
<dbReference type="Pfam" id="PF03067">
    <property type="entry name" value="LPMO_10"/>
    <property type="match status" value="1"/>
</dbReference>
<organism evidence="3 4">
    <name type="scientific">Nicrophorus vespilloides</name>
    <name type="common">Boreal carrion beetle</name>
    <dbReference type="NCBI Taxonomy" id="110193"/>
    <lineage>
        <taxon>Eukaryota</taxon>
        <taxon>Metazoa</taxon>
        <taxon>Ecdysozoa</taxon>
        <taxon>Arthropoda</taxon>
        <taxon>Hexapoda</taxon>
        <taxon>Insecta</taxon>
        <taxon>Pterygota</taxon>
        <taxon>Neoptera</taxon>
        <taxon>Endopterygota</taxon>
        <taxon>Coleoptera</taxon>
        <taxon>Polyphaga</taxon>
        <taxon>Staphyliniformia</taxon>
        <taxon>Silphidae</taxon>
        <taxon>Nicrophorinae</taxon>
        <taxon>Nicrophorus</taxon>
    </lineage>
</organism>
<keyword evidence="3" id="KW-1185">Reference proteome</keyword>
<feature type="signal peptide" evidence="1">
    <location>
        <begin position="1"/>
        <end position="19"/>
    </location>
</feature>
<gene>
    <name evidence="4" type="primary">LOC108558737</name>
</gene>
<sequence>MMRFAIALMCVFLAKESAGHGMLLDPPNRSSLWRFDDEAPINYNDNENFCGGANVQWQENGGKCGVCGDNYRDPHPQKNENTGLYGQGKIVANYTSGEIIETYSLLTANHLGHFEFDLCVLEDVNAIEPGDDCFIPLRFVNREYKFPITKDDYQVINRLQLPEGFECEHCVLRWIYVGGNNWGLCEDGSYALGCGPQESFRSCADISIL</sequence>
<dbReference type="InterPro" id="IPR004302">
    <property type="entry name" value="Cellulose/chitin-bd_N"/>
</dbReference>
<proteinExistence type="predicted"/>
<dbReference type="GeneID" id="108558737"/>
<evidence type="ECO:0000313" key="4">
    <source>
        <dbReference type="RefSeq" id="XP_017771238.1"/>
    </source>
</evidence>
<evidence type="ECO:0000313" key="3">
    <source>
        <dbReference type="Proteomes" id="UP000695000"/>
    </source>
</evidence>
<dbReference type="Proteomes" id="UP000695000">
    <property type="component" value="Unplaced"/>
</dbReference>
<protein>
    <submittedName>
        <fullName evidence="4">Uncharacterized protein LOC108558737</fullName>
    </submittedName>
</protein>
<keyword evidence="1" id="KW-0732">Signal</keyword>
<accession>A0ABM1M9I8</accession>
<dbReference type="PANTHER" id="PTHR21113">
    <property type="entry name" value="AGAP001705-PA"/>
    <property type="match status" value="1"/>
</dbReference>
<feature type="chain" id="PRO_5045979196" evidence="1">
    <location>
        <begin position="20"/>
        <end position="209"/>
    </location>
</feature>
<feature type="domain" description="Chitin-binding type-4" evidence="2">
    <location>
        <begin position="20"/>
        <end position="206"/>
    </location>
</feature>
<evidence type="ECO:0000259" key="2">
    <source>
        <dbReference type="Pfam" id="PF03067"/>
    </source>
</evidence>
<dbReference type="PANTHER" id="PTHR21113:SF14">
    <property type="entry name" value="LP24064P"/>
    <property type="match status" value="1"/>
</dbReference>